<dbReference type="PRINTS" id="PR00463">
    <property type="entry name" value="EP450I"/>
</dbReference>
<feature type="transmembrane region" description="Helical" evidence="10">
    <location>
        <begin position="20"/>
        <end position="39"/>
    </location>
</feature>
<evidence type="ECO:0000256" key="6">
    <source>
        <dbReference type="ARBA" id="ARBA00023004"/>
    </source>
</evidence>
<dbReference type="PANTHER" id="PTHR24305:SF107">
    <property type="entry name" value="P450, PUTATIVE (EUROFUNG)-RELATED"/>
    <property type="match status" value="1"/>
</dbReference>
<dbReference type="Pfam" id="PF00067">
    <property type="entry name" value="p450"/>
    <property type="match status" value="1"/>
</dbReference>
<dbReference type="Proteomes" id="UP000070501">
    <property type="component" value="Unassembled WGS sequence"/>
</dbReference>
<evidence type="ECO:0000256" key="10">
    <source>
        <dbReference type="SAM" id="Phobius"/>
    </source>
</evidence>
<evidence type="ECO:0000256" key="5">
    <source>
        <dbReference type="ARBA" id="ARBA00023002"/>
    </source>
</evidence>
<dbReference type="InterPro" id="IPR017972">
    <property type="entry name" value="Cyt_P450_CS"/>
</dbReference>
<gene>
    <name evidence="11" type="ORF">Micbo1qcDRAFT_236661</name>
</gene>
<proteinExistence type="inferred from homology"/>
<dbReference type="GO" id="GO:0005506">
    <property type="term" value="F:iron ion binding"/>
    <property type="evidence" value="ECO:0007669"/>
    <property type="project" value="InterPro"/>
</dbReference>
<name>A0A136IPV3_9PEZI</name>
<evidence type="ECO:0000256" key="3">
    <source>
        <dbReference type="ARBA" id="ARBA00022617"/>
    </source>
</evidence>
<evidence type="ECO:0000256" key="9">
    <source>
        <dbReference type="RuleBase" id="RU000461"/>
    </source>
</evidence>
<dbReference type="GO" id="GO:0016705">
    <property type="term" value="F:oxidoreductase activity, acting on paired donors, with incorporation or reduction of molecular oxygen"/>
    <property type="evidence" value="ECO:0007669"/>
    <property type="project" value="InterPro"/>
</dbReference>
<reference evidence="12" key="1">
    <citation type="submission" date="2016-02" db="EMBL/GenBank/DDBJ databases">
        <title>Draft genome sequence of Microdochium bolleyi, a fungal endophyte of beachgrass.</title>
        <authorList>
            <consortium name="DOE Joint Genome Institute"/>
            <person name="David A.S."/>
            <person name="May G."/>
            <person name="Haridas S."/>
            <person name="Lim J."/>
            <person name="Wang M."/>
            <person name="Labutti K."/>
            <person name="Lipzen A."/>
            <person name="Barry K."/>
            <person name="Grigoriev I.V."/>
        </authorList>
    </citation>
    <scope>NUCLEOTIDE SEQUENCE [LARGE SCALE GENOMIC DNA]</scope>
    <source>
        <strain evidence="12">J235TASD1</strain>
    </source>
</reference>
<keyword evidence="6 8" id="KW-0408">Iron</keyword>
<dbReference type="GO" id="GO:0020037">
    <property type="term" value="F:heme binding"/>
    <property type="evidence" value="ECO:0007669"/>
    <property type="project" value="InterPro"/>
</dbReference>
<dbReference type="OrthoDB" id="10029320at2759"/>
<dbReference type="PROSITE" id="PS00086">
    <property type="entry name" value="CYTOCHROME_P450"/>
    <property type="match status" value="1"/>
</dbReference>
<comment type="similarity">
    <text evidence="9">Belongs to the cytochrome P450 family.</text>
</comment>
<dbReference type="InterPro" id="IPR002401">
    <property type="entry name" value="Cyt_P450_E_grp-I"/>
</dbReference>
<evidence type="ECO:0000256" key="8">
    <source>
        <dbReference type="PIRSR" id="PIRSR602401-1"/>
    </source>
</evidence>
<keyword evidence="3 8" id="KW-0349">Heme</keyword>
<evidence type="ECO:0000256" key="2">
    <source>
        <dbReference type="ARBA" id="ARBA00005179"/>
    </source>
</evidence>
<keyword evidence="10" id="KW-1133">Transmembrane helix</keyword>
<sequence length="615" mass="67968">MASSLRLEDVLARILAVHPAYVLLGLTTAGLAALLRKLYTKRSKIRNLQAEGIPILTHSWISGHLPIVFDFYKSHPADTNAVELEAWLARNRKRYLPEHTDDSDLPPVIYLDLWPMASAPMAIICDVDMATQWLAAQPGHPAGVTKGPLITAGVAPLTDKKDLACMDGEEWKLWRGRLNPAFSSRNLSALLPDIIDEMTVFTQGLEKMAGSGREAESEGWGQPFPLWHRTSSLTLDVIGRALVGRRLHDQTSTDIGGCPTRVALLSTIDIGKELMTWPGWLSNFMSAGRKYPRALAKNHKTMDEFLDPVIYRALGLGDSFKSVAGEEPHEEERMRNMKTLVDVACEKDIPADLHSVKALSSTLKIMMFAGFDTTATALCWMFKELQDNPSCLATLRAEHDQILGALVDGVDPVASAAAAVRDSPHLLNNLPYTAAVIKETLRLHQPIIVLRHNHDAAPTAGFRLAYASTGQMYPTTGFAIQDGSSYIQRSPEHWPRPDEFLPERWLVSAEDKDHPLHPKYGGPTSDLFRGFGGGPRVCIGKELAIAELKLAAALIVRKFEIREAWEQWDALKGQVDAPKDTICGQRLYPTGPGAAQVKDDMPVQIRIHMGTWRTL</sequence>
<keyword evidence="10" id="KW-0472">Membrane</keyword>
<comment type="cofactor">
    <cofactor evidence="1 8">
        <name>heme</name>
        <dbReference type="ChEBI" id="CHEBI:30413"/>
    </cofactor>
</comment>
<dbReference type="InterPro" id="IPR001128">
    <property type="entry name" value="Cyt_P450"/>
</dbReference>
<feature type="binding site" description="axial binding residue" evidence="8">
    <location>
        <position position="538"/>
    </location>
    <ligand>
        <name>heme</name>
        <dbReference type="ChEBI" id="CHEBI:30413"/>
    </ligand>
    <ligandPart>
        <name>Fe</name>
        <dbReference type="ChEBI" id="CHEBI:18248"/>
    </ligandPart>
</feature>
<accession>A0A136IPV3</accession>
<evidence type="ECO:0000256" key="7">
    <source>
        <dbReference type="ARBA" id="ARBA00023033"/>
    </source>
</evidence>
<dbReference type="InParanoid" id="A0A136IPV3"/>
<evidence type="ECO:0000256" key="1">
    <source>
        <dbReference type="ARBA" id="ARBA00001971"/>
    </source>
</evidence>
<keyword evidence="10" id="KW-0812">Transmembrane</keyword>
<keyword evidence="4 8" id="KW-0479">Metal-binding</keyword>
<dbReference type="InterPro" id="IPR050121">
    <property type="entry name" value="Cytochrome_P450_monoxygenase"/>
</dbReference>
<dbReference type="Gene3D" id="1.10.630.10">
    <property type="entry name" value="Cytochrome P450"/>
    <property type="match status" value="1"/>
</dbReference>
<evidence type="ECO:0000256" key="4">
    <source>
        <dbReference type="ARBA" id="ARBA00022723"/>
    </source>
</evidence>
<keyword evidence="7 9" id="KW-0503">Monooxygenase</keyword>
<comment type="pathway">
    <text evidence="2">Secondary metabolite biosynthesis.</text>
</comment>
<dbReference type="PANTHER" id="PTHR24305">
    <property type="entry name" value="CYTOCHROME P450"/>
    <property type="match status" value="1"/>
</dbReference>
<organism evidence="11 12">
    <name type="scientific">Microdochium bolleyi</name>
    <dbReference type="NCBI Taxonomy" id="196109"/>
    <lineage>
        <taxon>Eukaryota</taxon>
        <taxon>Fungi</taxon>
        <taxon>Dikarya</taxon>
        <taxon>Ascomycota</taxon>
        <taxon>Pezizomycotina</taxon>
        <taxon>Sordariomycetes</taxon>
        <taxon>Xylariomycetidae</taxon>
        <taxon>Xylariales</taxon>
        <taxon>Microdochiaceae</taxon>
        <taxon>Microdochium</taxon>
    </lineage>
</organism>
<keyword evidence="5 9" id="KW-0560">Oxidoreductase</keyword>
<dbReference type="STRING" id="196109.A0A136IPV3"/>
<keyword evidence="12" id="KW-1185">Reference proteome</keyword>
<evidence type="ECO:0000313" key="12">
    <source>
        <dbReference type="Proteomes" id="UP000070501"/>
    </source>
</evidence>
<dbReference type="SUPFAM" id="SSF48264">
    <property type="entry name" value="Cytochrome P450"/>
    <property type="match status" value="1"/>
</dbReference>
<dbReference type="PRINTS" id="PR00385">
    <property type="entry name" value="P450"/>
</dbReference>
<dbReference type="AlphaFoldDB" id="A0A136IPV3"/>
<dbReference type="GO" id="GO:0004497">
    <property type="term" value="F:monooxygenase activity"/>
    <property type="evidence" value="ECO:0007669"/>
    <property type="project" value="UniProtKB-KW"/>
</dbReference>
<evidence type="ECO:0000313" key="11">
    <source>
        <dbReference type="EMBL" id="KXJ86908.1"/>
    </source>
</evidence>
<dbReference type="EMBL" id="KQ964265">
    <property type="protein sequence ID" value="KXJ86908.1"/>
    <property type="molecule type" value="Genomic_DNA"/>
</dbReference>
<protein>
    <submittedName>
        <fullName evidence="11">Cytochrome P450</fullName>
    </submittedName>
</protein>
<dbReference type="InterPro" id="IPR036396">
    <property type="entry name" value="Cyt_P450_sf"/>
</dbReference>